<evidence type="ECO:0000313" key="3">
    <source>
        <dbReference type="Proteomes" id="UP001221757"/>
    </source>
</evidence>
<feature type="compositionally biased region" description="Polar residues" evidence="1">
    <location>
        <begin position="169"/>
        <end position="179"/>
    </location>
</feature>
<evidence type="ECO:0000256" key="1">
    <source>
        <dbReference type="SAM" id="MobiDB-lite"/>
    </source>
</evidence>
<organism evidence="2 3">
    <name type="scientific">Mycena rosella</name>
    <name type="common">Pink bonnet</name>
    <name type="synonym">Agaricus rosellus</name>
    <dbReference type="NCBI Taxonomy" id="1033263"/>
    <lineage>
        <taxon>Eukaryota</taxon>
        <taxon>Fungi</taxon>
        <taxon>Dikarya</taxon>
        <taxon>Basidiomycota</taxon>
        <taxon>Agaricomycotina</taxon>
        <taxon>Agaricomycetes</taxon>
        <taxon>Agaricomycetidae</taxon>
        <taxon>Agaricales</taxon>
        <taxon>Marasmiineae</taxon>
        <taxon>Mycenaceae</taxon>
        <taxon>Mycena</taxon>
    </lineage>
</organism>
<dbReference type="EMBL" id="JARKIE010000181">
    <property type="protein sequence ID" value="KAJ7670396.1"/>
    <property type="molecule type" value="Genomic_DNA"/>
</dbReference>
<gene>
    <name evidence="2" type="ORF">B0H17DRAFT_1209383</name>
</gene>
<evidence type="ECO:0000313" key="2">
    <source>
        <dbReference type="EMBL" id="KAJ7670396.1"/>
    </source>
</evidence>
<feature type="region of interest" description="Disordered" evidence="1">
    <location>
        <begin position="98"/>
        <end position="123"/>
    </location>
</feature>
<keyword evidence="3" id="KW-1185">Reference proteome</keyword>
<sequence>MRGSKARTSTVHFAVAPALQLLLVKLRSRPSPGSALGRALFETSYNPNTRRPSALGHPRPAHWILNPFTFNFPATDPFSVPNEIDFDFTRPPSLSLFNPPDPQFFDDAQGSSTPARKKPADGEHHLSVAADEVHEPDLTITQDAMDADLVPPGLKVLSTRERSPWLSDSLISSPPSQEWNRPPQEAHCNPSPLKDPATFDDISLGLGLAAFGTDAEFPVVQPSSRPEHTVNGDLEPMIDGLALAAKNRLLNSRARSLDSLIPSVTADKMHPSRASEFSKTTLALPTRTVLPIQNEERTGRAPPAVLQNHSEMRSSSPDSLDAFSGLPAPVVRTKQAGRAGKAPVVNEADEDEDELLLKPGFNMWG</sequence>
<protein>
    <submittedName>
        <fullName evidence="2">Uncharacterized protein</fullName>
    </submittedName>
</protein>
<comment type="caution">
    <text evidence="2">The sequence shown here is derived from an EMBL/GenBank/DDBJ whole genome shotgun (WGS) entry which is preliminary data.</text>
</comment>
<dbReference type="Proteomes" id="UP001221757">
    <property type="component" value="Unassembled WGS sequence"/>
</dbReference>
<name>A0AAD7CYN2_MYCRO</name>
<accession>A0AAD7CYN2</accession>
<dbReference type="AlphaFoldDB" id="A0AAD7CYN2"/>
<reference evidence="2" key="1">
    <citation type="submission" date="2023-03" db="EMBL/GenBank/DDBJ databases">
        <title>Massive genome expansion in bonnet fungi (Mycena s.s.) driven by repeated elements and novel gene families across ecological guilds.</title>
        <authorList>
            <consortium name="Lawrence Berkeley National Laboratory"/>
            <person name="Harder C.B."/>
            <person name="Miyauchi S."/>
            <person name="Viragh M."/>
            <person name="Kuo A."/>
            <person name="Thoen E."/>
            <person name="Andreopoulos B."/>
            <person name="Lu D."/>
            <person name="Skrede I."/>
            <person name="Drula E."/>
            <person name="Henrissat B."/>
            <person name="Morin E."/>
            <person name="Kohler A."/>
            <person name="Barry K."/>
            <person name="LaButti K."/>
            <person name="Morin E."/>
            <person name="Salamov A."/>
            <person name="Lipzen A."/>
            <person name="Mereny Z."/>
            <person name="Hegedus B."/>
            <person name="Baldrian P."/>
            <person name="Stursova M."/>
            <person name="Weitz H."/>
            <person name="Taylor A."/>
            <person name="Grigoriev I.V."/>
            <person name="Nagy L.G."/>
            <person name="Martin F."/>
            <person name="Kauserud H."/>
        </authorList>
    </citation>
    <scope>NUCLEOTIDE SEQUENCE</scope>
    <source>
        <strain evidence="2">CBHHK067</strain>
    </source>
</reference>
<proteinExistence type="predicted"/>
<feature type="region of interest" description="Disordered" evidence="1">
    <location>
        <begin position="166"/>
        <end position="190"/>
    </location>
</feature>